<proteinExistence type="predicted"/>
<accession>A0A2C6KLE5</accession>
<evidence type="ECO:0000313" key="2">
    <source>
        <dbReference type="Proteomes" id="UP000221165"/>
    </source>
</evidence>
<dbReference type="GeneID" id="94432305"/>
<dbReference type="AlphaFoldDB" id="A0A2C6KLE5"/>
<keyword evidence="2" id="KW-1185">Reference proteome</keyword>
<reference evidence="1 2" key="1">
    <citation type="journal article" date="2017" name="Int. J. Parasitol.">
        <title>The genome of the protozoan parasite Cystoisospora suis and a reverse vaccinology approach to identify vaccine candidates.</title>
        <authorList>
            <person name="Palmieri N."/>
            <person name="Shrestha A."/>
            <person name="Ruttkowski B."/>
            <person name="Beck T."/>
            <person name="Vogl C."/>
            <person name="Tomley F."/>
            <person name="Blake D.P."/>
            <person name="Joachim A."/>
        </authorList>
    </citation>
    <scope>NUCLEOTIDE SEQUENCE [LARGE SCALE GENOMIC DNA]</scope>
    <source>
        <strain evidence="1 2">Wien I</strain>
    </source>
</reference>
<sequence length="41" mass="4765">MHFVCNRMSSAGRGTGSRCVRRRCLPSRCWLAEMPNPRVRE</sequence>
<dbReference type="VEuPathDB" id="ToxoDB:CSUI_008975"/>
<comment type="caution">
    <text evidence="1">The sequence shown here is derived from an EMBL/GenBank/DDBJ whole genome shotgun (WGS) entry which is preliminary data.</text>
</comment>
<dbReference type="Proteomes" id="UP000221165">
    <property type="component" value="Unassembled WGS sequence"/>
</dbReference>
<organism evidence="1 2">
    <name type="scientific">Cystoisospora suis</name>
    <dbReference type="NCBI Taxonomy" id="483139"/>
    <lineage>
        <taxon>Eukaryota</taxon>
        <taxon>Sar</taxon>
        <taxon>Alveolata</taxon>
        <taxon>Apicomplexa</taxon>
        <taxon>Conoidasida</taxon>
        <taxon>Coccidia</taxon>
        <taxon>Eucoccidiorida</taxon>
        <taxon>Eimeriorina</taxon>
        <taxon>Sarcocystidae</taxon>
        <taxon>Cystoisospora</taxon>
    </lineage>
</organism>
<protein>
    <submittedName>
        <fullName evidence="1">Uncharacterized protein</fullName>
    </submittedName>
</protein>
<name>A0A2C6KLE5_9APIC</name>
<dbReference type="EMBL" id="MIGC01005182">
    <property type="protein sequence ID" value="PHJ17206.1"/>
    <property type="molecule type" value="Genomic_DNA"/>
</dbReference>
<evidence type="ECO:0000313" key="1">
    <source>
        <dbReference type="EMBL" id="PHJ17206.1"/>
    </source>
</evidence>
<dbReference type="RefSeq" id="XP_067918931.1">
    <property type="nucleotide sequence ID" value="XM_068069094.1"/>
</dbReference>
<gene>
    <name evidence="1" type="ORF">CSUI_008975</name>
</gene>